<dbReference type="PANTHER" id="PTHR47083:SF1">
    <property type="entry name" value="TESTIS-EXPRESSED PROTEIN 11"/>
    <property type="match status" value="1"/>
</dbReference>
<dbReference type="Gene3D" id="1.25.40.10">
    <property type="entry name" value="Tetratricopeptide repeat domain"/>
    <property type="match status" value="1"/>
</dbReference>
<name>A0ABP0FYF5_CLALP</name>
<evidence type="ECO:0000256" key="1">
    <source>
        <dbReference type="ARBA" id="ARBA00023254"/>
    </source>
</evidence>
<organism evidence="3 4">
    <name type="scientific">Clavelina lepadiformis</name>
    <name type="common">Light-bulb sea squirt</name>
    <name type="synonym">Ascidia lepadiformis</name>
    <dbReference type="NCBI Taxonomy" id="159417"/>
    <lineage>
        <taxon>Eukaryota</taxon>
        <taxon>Metazoa</taxon>
        <taxon>Chordata</taxon>
        <taxon>Tunicata</taxon>
        <taxon>Ascidiacea</taxon>
        <taxon>Aplousobranchia</taxon>
        <taxon>Clavelinidae</taxon>
        <taxon>Clavelina</taxon>
    </lineage>
</organism>
<dbReference type="InterPro" id="IPR011990">
    <property type="entry name" value="TPR-like_helical_dom_sf"/>
</dbReference>
<proteinExistence type="predicted"/>
<evidence type="ECO:0000256" key="2">
    <source>
        <dbReference type="ARBA" id="ARBA00031845"/>
    </source>
</evidence>
<dbReference type="InterPro" id="IPR042861">
    <property type="entry name" value="TEX11"/>
</dbReference>
<dbReference type="InterPro" id="IPR013940">
    <property type="entry name" value="Spo22/ZIP4/TEX11"/>
</dbReference>
<comment type="caution">
    <text evidence="3">The sequence shown here is derived from an EMBL/GenBank/DDBJ whole genome shotgun (WGS) entry which is preliminary data.</text>
</comment>
<dbReference type="Pfam" id="PF08631">
    <property type="entry name" value="SPO22"/>
    <property type="match status" value="1"/>
</dbReference>
<dbReference type="EMBL" id="CAWYQH010000098">
    <property type="protein sequence ID" value="CAK8684623.1"/>
    <property type="molecule type" value="Genomic_DNA"/>
</dbReference>
<gene>
    <name evidence="3" type="ORF">CVLEPA_LOCUS15607</name>
</gene>
<dbReference type="SUPFAM" id="SSF48452">
    <property type="entry name" value="TPR-like"/>
    <property type="match status" value="1"/>
</dbReference>
<accession>A0ABP0FYF5</accession>
<protein>
    <recommendedName>
        <fullName evidence="2">Protein ZIP4 homolog</fullName>
    </recommendedName>
</protein>
<keyword evidence="4" id="KW-1185">Reference proteome</keyword>
<dbReference type="PANTHER" id="PTHR47083">
    <property type="entry name" value="TESTIS-EXPRESSED PROTEIN 11"/>
    <property type="match status" value="1"/>
</dbReference>
<dbReference type="Proteomes" id="UP001642483">
    <property type="component" value="Unassembled WGS sequence"/>
</dbReference>
<evidence type="ECO:0000313" key="4">
    <source>
        <dbReference type="Proteomes" id="UP001642483"/>
    </source>
</evidence>
<sequence length="1045" mass="118252">MDSVIGKLTSFAASAECITKSLEEGKTSDDIIIKNSSSVNEVLKSQWMANFWKTNENSSNSQNNFQLKFFSRQLEEVVVGLWNATVTRQTTKSIQDKTIATLRQLCYDLLSSPLCANVRPTDPRHSTYLHRRVMMATKAGKGWMDIGNYECAGAILLRAKEDSEKLQALFKSSNNEEPVETQEMVLLNKNVILVLCHLAEIAYETKTFAVSFEHINAASEMECLQAEDKEPDEYKRERDRISALAYNFGLNASIKHKHDDSIKWLNFSYEFSKKRKAADLKLMAQTLRLLAHVYCETGVPENMAKALGTLEIANSYFCHPAGLHLRLKVMSKDNGAKDDQLKSALLELLRHKELTIDLGLSACRFLNTYKRYEACELGLKELLSRFTGSRHVGRVHAQRHQAAIERLPVQDALDFSDKVLDDQEVLTSFDDESCKVIQLSLWEQAAKCHDAGEMDHCMRWYDQSLRLFLYGKSLDEVKSDRQACDNVAKLQRNRASCLLSFARFAEAEEAARAAVEFDNDSLLSSFTLFKVAIAKCDENEAVEAVKNLTSKKDMDCSTAPFSGKKVSTRHALICLAAQLALERSQRQVAMVTLRYLATTGDQNYSKLVAYRCLIRLYLTMAEEVEGDETTSSFVNAIDGETTNADPADHSNEVEPMETDSEHINWKSRFCLMTAAIKSAFESYEVLKHIKLSLKPNDAHQSDKGLVLPGNENHVINDEEFDKEVTWFMKIAWNMALQFNQNPVTMKRLFMLCQDLLNLSESNEGVLLRQKTCLLMCAACGLAIARNAASFDDSRTELNAVLDITARCQKVCDKLAGLDEAQTPQKEDKSSVLLALYRFEALAKLTKPNQTGVSEKVNFYFDEITRFRLADFKTYETLAALSIEPPARHLDVCKKALKMALKEINRKLAQESNDADKTPLLKKKSSLHRKLIDVALGEGSSSDPSSKEEAWMYFNEVLQAMQSDVWKYPDMDALWTTIRCWNTGIHLFVADHVIEAEKWCALALRMLAQVERFKGSYENHMNIVYQEILSKKDYAVVRQPSSNFAL</sequence>
<evidence type="ECO:0000313" key="3">
    <source>
        <dbReference type="EMBL" id="CAK8684623.1"/>
    </source>
</evidence>
<reference evidence="3 4" key="1">
    <citation type="submission" date="2024-02" db="EMBL/GenBank/DDBJ databases">
        <authorList>
            <person name="Daric V."/>
            <person name="Darras S."/>
        </authorList>
    </citation>
    <scope>NUCLEOTIDE SEQUENCE [LARGE SCALE GENOMIC DNA]</scope>
</reference>
<keyword evidence="1" id="KW-0469">Meiosis</keyword>